<feature type="domain" description="AMP-dependent synthetase/ligase" evidence="3">
    <location>
        <begin position="12"/>
        <end position="428"/>
    </location>
</feature>
<dbReference type="RefSeq" id="WP_188647381.1">
    <property type="nucleotide sequence ID" value="NZ_BMHQ01000005.1"/>
</dbReference>
<dbReference type="PANTHER" id="PTHR43272:SF33">
    <property type="entry name" value="AMP-BINDING DOMAIN-CONTAINING PROTEIN-RELATED"/>
    <property type="match status" value="1"/>
</dbReference>
<dbReference type="EMBL" id="BMHQ01000005">
    <property type="protein sequence ID" value="GGE15241.1"/>
    <property type="molecule type" value="Genomic_DNA"/>
</dbReference>
<dbReference type="PANTHER" id="PTHR43272">
    <property type="entry name" value="LONG-CHAIN-FATTY-ACID--COA LIGASE"/>
    <property type="match status" value="1"/>
</dbReference>
<proteinExistence type="predicted"/>
<dbReference type="SUPFAM" id="SSF56801">
    <property type="entry name" value="Acetyl-CoA synthetase-like"/>
    <property type="match status" value="1"/>
</dbReference>
<gene>
    <name evidence="4" type="ORF">GCM10011571_16000</name>
</gene>
<name>A0A8J2VDP7_9BACL</name>
<evidence type="ECO:0000256" key="2">
    <source>
        <dbReference type="ARBA" id="ARBA00022840"/>
    </source>
</evidence>
<dbReference type="InterPro" id="IPR020845">
    <property type="entry name" value="AMP-binding_CS"/>
</dbReference>
<keyword evidence="5" id="KW-1185">Reference proteome</keyword>
<evidence type="ECO:0000313" key="4">
    <source>
        <dbReference type="EMBL" id="GGE15241.1"/>
    </source>
</evidence>
<dbReference type="GO" id="GO:0004467">
    <property type="term" value="F:long-chain fatty acid-CoA ligase activity"/>
    <property type="evidence" value="ECO:0007669"/>
    <property type="project" value="TreeGrafter"/>
</dbReference>
<keyword evidence="2" id="KW-0067">ATP-binding</keyword>
<keyword evidence="1" id="KW-0547">Nucleotide-binding</keyword>
<accession>A0A8J2VDP7</accession>
<evidence type="ECO:0000256" key="1">
    <source>
        <dbReference type="ARBA" id="ARBA00022741"/>
    </source>
</evidence>
<dbReference type="AlphaFoldDB" id="A0A8J2VDP7"/>
<comment type="caution">
    <text evidence="4">The sequence shown here is derived from an EMBL/GenBank/DDBJ whole genome shotgun (WGS) entry which is preliminary data.</text>
</comment>
<sequence length="628" mass="70670">MKAKNLVEMVWSSVERLPDKTALMWKCEGSYQRLSYRDLWEEIRHLAAGLAKLGVGRGEKVAILSENNPKWPITDLAVCSLGAVSVPIYPTLPPEQAAQILRNADCRAVVVQSEEQLAKVTKEETDVQFIAVMEPGATFARTEKVMAYAELVQIGADHPSSDWEQGWRSIDRDQLATIIHTSGTTGEPKGAMLTHGNFLANIEGVQFWCLEARSEDVMLSYLPLSHVFERMAGQFMPLSVGATIAYAESLDTIQENLQEVKPTVMTSVPRLFEKVYAKVQEQIDSGTPLRRKIFDWAVQVGLQRYEYYYRTPVDRLIMEEWPSRLRRQWKWADRLVYRKVKARLGGRLRGMISGGAALNPEIARFFWAIDVPVLEGYGLTETSPVIATNPVARAKIGTVGKPLPNLEVKIASDGEVLVRGPSVMKGYYKNEQATADQIKGGWLHTGDLGELDDEGYLKILDRKKRLLVLSTGKNVAPQPVENAIQQSRFIELCALIGHRRKYVLALVVPDFEALFAWADKQGVSAESREELVRDGQVQRLIQGEIERSVSQFAPHEQPKKALLLPEVWTVESRELTPTLKVRMKEVEAKYQSLIERVYAEDVSDTASEEIAATVEVRRTKEEDHEPIS</sequence>
<dbReference type="PROSITE" id="PS00455">
    <property type="entry name" value="AMP_BINDING"/>
    <property type="match status" value="1"/>
</dbReference>
<dbReference type="GO" id="GO:0016020">
    <property type="term" value="C:membrane"/>
    <property type="evidence" value="ECO:0007669"/>
    <property type="project" value="TreeGrafter"/>
</dbReference>
<dbReference type="Pfam" id="PF00501">
    <property type="entry name" value="AMP-binding"/>
    <property type="match status" value="1"/>
</dbReference>
<dbReference type="CDD" id="cd05907">
    <property type="entry name" value="VL_LC_FACS_like"/>
    <property type="match status" value="1"/>
</dbReference>
<evidence type="ECO:0000259" key="3">
    <source>
        <dbReference type="Pfam" id="PF00501"/>
    </source>
</evidence>
<organism evidence="4 5">
    <name type="scientific">Marinithermofilum abyssi</name>
    <dbReference type="NCBI Taxonomy" id="1571185"/>
    <lineage>
        <taxon>Bacteria</taxon>
        <taxon>Bacillati</taxon>
        <taxon>Bacillota</taxon>
        <taxon>Bacilli</taxon>
        <taxon>Bacillales</taxon>
        <taxon>Thermoactinomycetaceae</taxon>
        <taxon>Marinithermofilum</taxon>
    </lineage>
</organism>
<protein>
    <submittedName>
        <fullName evidence="4">AMP-dependent synthetase</fullName>
    </submittedName>
</protein>
<dbReference type="GO" id="GO:0005524">
    <property type="term" value="F:ATP binding"/>
    <property type="evidence" value="ECO:0007669"/>
    <property type="project" value="UniProtKB-KW"/>
</dbReference>
<dbReference type="Pfam" id="PF23562">
    <property type="entry name" value="AMP-binding_C_3"/>
    <property type="match status" value="1"/>
</dbReference>
<reference evidence="4" key="1">
    <citation type="journal article" date="2014" name="Int. J. Syst. Evol. Microbiol.">
        <title>Complete genome sequence of Corynebacterium casei LMG S-19264T (=DSM 44701T), isolated from a smear-ripened cheese.</title>
        <authorList>
            <consortium name="US DOE Joint Genome Institute (JGI-PGF)"/>
            <person name="Walter F."/>
            <person name="Albersmeier A."/>
            <person name="Kalinowski J."/>
            <person name="Ruckert C."/>
        </authorList>
    </citation>
    <scope>NUCLEOTIDE SEQUENCE</scope>
    <source>
        <strain evidence="4">CGMCC 1.15179</strain>
    </source>
</reference>
<dbReference type="InterPro" id="IPR042099">
    <property type="entry name" value="ANL_N_sf"/>
</dbReference>
<dbReference type="Proteomes" id="UP000625210">
    <property type="component" value="Unassembled WGS sequence"/>
</dbReference>
<evidence type="ECO:0000313" key="5">
    <source>
        <dbReference type="Proteomes" id="UP000625210"/>
    </source>
</evidence>
<reference evidence="4" key="2">
    <citation type="submission" date="2020-09" db="EMBL/GenBank/DDBJ databases">
        <authorList>
            <person name="Sun Q."/>
            <person name="Zhou Y."/>
        </authorList>
    </citation>
    <scope>NUCLEOTIDE SEQUENCE</scope>
    <source>
        <strain evidence="4">CGMCC 1.15179</strain>
    </source>
</reference>
<dbReference type="Gene3D" id="3.40.50.12780">
    <property type="entry name" value="N-terminal domain of ligase-like"/>
    <property type="match status" value="1"/>
</dbReference>
<dbReference type="InterPro" id="IPR000873">
    <property type="entry name" value="AMP-dep_synth/lig_dom"/>
</dbReference>